<evidence type="ECO:0000256" key="8">
    <source>
        <dbReference type="ARBA" id="ARBA00022989"/>
    </source>
</evidence>
<keyword evidence="21" id="KW-0732">Signal</keyword>
<evidence type="ECO:0000256" key="17">
    <source>
        <dbReference type="ARBA" id="ARBA00032705"/>
    </source>
</evidence>
<comment type="function">
    <text evidence="13">Functions as a sorting receptor in the Golgi compartment required for the intracellular sorting and delivery of soluble vacuolar proteins, like carboxypeptidase Y (CPY) and proteinase A. Executes multiple rounds of sorting by cycling between the late Golgi and a prevacuolar endosome-like compartment.</text>
</comment>
<dbReference type="AlphaFoldDB" id="A0A0G4KSQ8"/>
<evidence type="ECO:0000256" key="14">
    <source>
        <dbReference type="ARBA" id="ARBA00031250"/>
    </source>
</evidence>
<keyword evidence="9" id="KW-0333">Golgi apparatus</keyword>
<comment type="subcellular location">
    <subcellularLocation>
        <location evidence="1">Golgi apparatus</location>
        <location evidence="1">trans-Golgi network membrane</location>
        <topology evidence="1">Multi-pass membrane protein</topology>
    </subcellularLocation>
    <subcellularLocation>
        <location evidence="2">Prevacuolar compartment membrane</location>
        <topology evidence="2">Multi-pass membrane protein</topology>
    </subcellularLocation>
</comment>
<evidence type="ECO:0000259" key="22">
    <source>
        <dbReference type="SMART" id="SM00602"/>
    </source>
</evidence>
<evidence type="ECO:0000256" key="12">
    <source>
        <dbReference type="ARBA" id="ARBA00023180"/>
    </source>
</evidence>
<sequence length="1158" mass="130023">MRIRGRGAASWRTLLFVLSWTTTTWAKDDGPTIKVSKFKHPPLNMNYFEDSDVVLFHDMSENNIYRSDDAGVSWGKVAGVPDGVAYTMTMHEFDNSRAFIITDRREHFKTTDRGKSWEKFDSGAQTSRYRDQILSFHAGDPDRVIFNGMDCAGIFCNEVATYTTNNFKEAKTLRGSTEGCWWAKSSELFTTGKDDLDRQRVLCIGADSISPFKEDQRLFISDNFFEKVDGKVQQFEPNLDTNHGIQGVVNLAVVKKYLLVATTSINTDEMSLFDGECEKAGPIVAPDEACKSAGPDTTFKGSSGWRLIPGNTCKRKDGSQKDDPVDRKCSDVVNSPAPPASGDITATQHIFKDTKLNDFEKIYLERGDSSSDSDETVIARAVEYENDGSMRVEQRVYRTRDHGKKWDEILEKEEIRGIYPHQYFKDAVFFTTKSRKVWYTIDRAEHFHEFEAPSDPGSGNPLSFHPDKKDWLIWVGQKCEKVDGKEQCFKEASISRDRGDNWRTALRYVQKCEFTGRSTYKFRDMRQIVCLTHKREDNESDNPKVIVSSNDFFEEDKQVRESNVKDFATMAEFIVVAAEDKEQKGLRALASLDGETYAAAHFPYNFEVSHQNAYTVLDSSTHAVNLFVATQLEKNQRQGSVLKSNSNGTSYVMSAPKVNCDNNYFVDFEKIIGLEGVVLINSVTGKDKKGNKILRTEISHNDGSQWAYLPPPKADVNGKAYGCSSTYGDEKCALHLHHYTERLDKKKTFSAASVAGLMFGYGNIGSSLGPIEEADTFMTTDAGITWKSVKKGAWTWQYGDQGSIVVLVPRSTEDEKAKTKSISYTTNEGKDWKDFEFSQEEVTILDITSIRTGSSRNFLLWCRSSDGKTFSVNLDFTGLTDRPCVNPESGDSDYYLWSPTHPLQDNECLFGHVSKYLRKKTDRNCYNDHRIEHLYAISNCTCTRADYDDYNFELDPHKQCSLVPGKKPLSAEQYCKENPDAVSYYEPTGYRRIPLTTCVGGTELDKISEAHPCKGKEEEFEKLRGTSGVAIFFAVVIPIGIAAAVGWWVWRNYGSQFGQIRLGESSGFDNDAPWVKYPVIAVSAAVAVVAALPLLGSALWRTASSAYERVSGGGGSWLNGGGQRRFTTRDSFARGRGDYASVDDDEGELLGDDSDEEV</sequence>
<name>A0A0G4KSQ8_VERLO</name>
<dbReference type="GO" id="GO:0005794">
    <property type="term" value="C:Golgi apparatus"/>
    <property type="evidence" value="ECO:0007669"/>
    <property type="project" value="UniProtKB-SubCell"/>
</dbReference>
<evidence type="ECO:0000256" key="20">
    <source>
        <dbReference type="SAM" id="Phobius"/>
    </source>
</evidence>
<dbReference type="SUPFAM" id="SSF110296">
    <property type="entry name" value="Oligoxyloglucan reducing end-specific cellobiohydrolase"/>
    <property type="match status" value="2"/>
</dbReference>
<evidence type="ECO:0000256" key="2">
    <source>
        <dbReference type="ARBA" id="ARBA00004488"/>
    </source>
</evidence>
<evidence type="ECO:0000313" key="23">
    <source>
        <dbReference type="EMBL" id="CRK12789.1"/>
    </source>
</evidence>
<dbReference type="GO" id="GO:0006895">
    <property type="term" value="P:Golgi to endosome transport"/>
    <property type="evidence" value="ECO:0007669"/>
    <property type="project" value="TreeGrafter"/>
</dbReference>
<dbReference type="Pfam" id="PF15902">
    <property type="entry name" value="Sortilin-Vps10"/>
    <property type="match status" value="2"/>
</dbReference>
<protein>
    <recommendedName>
        <fullName evidence="3">Vacuolar protein sorting/targeting protein 10</fullName>
    </recommendedName>
    <alternativeName>
        <fullName evidence="15">Carboxypeptidase Y receptor</fullName>
    </alternativeName>
    <alternativeName>
        <fullName evidence="14 16">Sortilin VPS10</fullName>
    </alternativeName>
    <alternativeName>
        <fullName evidence="17 18">Vacuolar carboxypeptidase Sorting receptor VPS10</fullName>
    </alternativeName>
</protein>
<keyword evidence="11" id="KW-0675">Receptor</keyword>
<proteinExistence type="predicted"/>
<evidence type="ECO:0000313" key="24">
    <source>
        <dbReference type="Proteomes" id="UP000045706"/>
    </source>
</evidence>
<dbReference type="GO" id="GO:0005829">
    <property type="term" value="C:cytosol"/>
    <property type="evidence" value="ECO:0007669"/>
    <property type="project" value="GOC"/>
</dbReference>
<dbReference type="Gene3D" id="2.10.70.80">
    <property type="match status" value="1"/>
</dbReference>
<dbReference type="PANTHER" id="PTHR12106:SF27">
    <property type="entry name" value="SORTILIN-RELATED RECEPTOR"/>
    <property type="match status" value="1"/>
</dbReference>
<dbReference type="CDD" id="cd15482">
    <property type="entry name" value="Sialidase_non-viral"/>
    <property type="match status" value="1"/>
</dbReference>
<feature type="transmembrane region" description="Helical" evidence="20">
    <location>
        <begin position="1079"/>
        <end position="1100"/>
    </location>
</feature>
<keyword evidence="12" id="KW-0325">Glycoprotein</keyword>
<evidence type="ECO:0000256" key="19">
    <source>
        <dbReference type="SAM" id="MobiDB-lite"/>
    </source>
</evidence>
<feature type="transmembrane region" description="Helical" evidence="20">
    <location>
        <begin position="1029"/>
        <end position="1050"/>
    </location>
</feature>
<evidence type="ECO:0000256" key="3">
    <source>
        <dbReference type="ARBA" id="ARBA00015369"/>
    </source>
</evidence>
<keyword evidence="5 20" id="KW-0812">Transmembrane</keyword>
<evidence type="ECO:0000256" key="6">
    <source>
        <dbReference type="ARBA" id="ARBA00022737"/>
    </source>
</evidence>
<evidence type="ECO:0000256" key="13">
    <source>
        <dbReference type="ARBA" id="ARBA00025569"/>
    </source>
</evidence>
<keyword evidence="8 20" id="KW-1133">Transmembrane helix</keyword>
<dbReference type="FunFam" id="3.30.60.270:FF:000005">
    <property type="entry name" value="Sortilin"/>
    <property type="match status" value="1"/>
</dbReference>
<keyword evidence="6" id="KW-0677">Repeat</keyword>
<dbReference type="InterPro" id="IPR015943">
    <property type="entry name" value="WD40/YVTN_repeat-like_dom_sf"/>
</dbReference>
<keyword evidence="4" id="KW-0813">Transport</keyword>
<dbReference type="SMART" id="SM00602">
    <property type="entry name" value="VPS10"/>
    <property type="match status" value="1"/>
</dbReference>
<evidence type="ECO:0000256" key="11">
    <source>
        <dbReference type="ARBA" id="ARBA00023170"/>
    </source>
</evidence>
<evidence type="ECO:0000256" key="9">
    <source>
        <dbReference type="ARBA" id="ARBA00023034"/>
    </source>
</evidence>
<dbReference type="EMBL" id="CVQI01003447">
    <property type="protein sequence ID" value="CRK12789.1"/>
    <property type="molecule type" value="Genomic_DNA"/>
</dbReference>
<gene>
    <name evidence="23" type="ORF">BN1723_009790</name>
</gene>
<dbReference type="InterPro" id="IPR031778">
    <property type="entry name" value="Sortilin_N"/>
</dbReference>
<dbReference type="Gene3D" id="2.130.10.10">
    <property type="entry name" value="YVTN repeat-like/Quinoprotein amine dehydrogenase"/>
    <property type="match status" value="1"/>
</dbReference>
<evidence type="ECO:0000256" key="16">
    <source>
        <dbReference type="ARBA" id="ARBA00031902"/>
    </source>
</evidence>
<organism evidence="23 24">
    <name type="scientific">Verticillium longisporum</name>
    <name type="common">Verticillium dahliae var. longisporum</name>
    <dbReference type="NCBI Taxonomy" id="100787"/>
    <lineage>
        <taxon>Eukaryota</taxon>
        <taxon>Fungi</taxon>
        <taxon>Dikarya</taxon>
        <taxon>Ascomycota</taxon>
        <taxon>Pezizomycotina</taxon>
        <taxon>Sordariomycetes</taxon>
        <taxon>Hypocreomycetidae</taxon>
        <taxon>Glomerellales</taxon>
        <taxon>Plectosphaerellaceae</taxon>
        <taxon>Verticillium</taxon>
    </lineage>
</organism>
<dbReference type="InterPro" id="IPR006581">
    <property type="entry name" value="VPS10"/>
</dbReference>
<feature type="compositionally biased region" description="Acidic residues" evidence="19">
    <location>
        <begin position="1141"/>
        <end position="1158"/>
    </location>
</feature>
<feature type="domain" description="VPS10" evidence="22">
    <location>
        <begin position="385"/>
        <end position="1018"/>
    </location>
</feature>
<evidence type="ECO:0000256" key="7">
    <source>
        <dbReference type="ARBA" id="ARBA00022927"/>
    </source>
</evidence>
<reference evidence="24" key="1">
    <citation type="submission" date="2015-05" db="EMBL/GenBank/DDBJ databases">
        <authorList>
            <person name="Fogelqvist Johan"/>
        </authorList>
    </citation>
    <scope>NUCLEOTIDE SEQUENCE [LARGE SCALE GENOMIC DNA]</scope>
</reference>
<dbReference type="Gene3D" id="3.30.60.270">
    <property type="match status" value="2"/>
</dbReference>
<evidence type="ECO:0000256" key="10">
    <source>
        <dbReference type="ARBA" id="ARBA00023136"/>
    </source>
</evidence>
<dbReference type="GO" id="GO:0006623">
    <property type="term" value="P:protein targeting to vacuole"/>
    <property type="evidence" value="ECO:0007669"/>
    <property type="project" value="TreeGrafter"/>
</dbReference>
<dbReference type="Pfam" id="PF15901">
    <property type="entry name" value="Sortilin_C"/>
    <property type="match status" value="2"/>
</dbReference>
<dbReference type="Proteomes" id="UP000045706">
    <property type="component" value="Unassembled WGS sequence"/>
</dbReference>
<dbReference type="GO" id="GO:0016020">
    <property type="term" value="C:membrane"/>
    <property type="evidence" value="ECO:0007669"/>
    <property type="project" value="InterPro"/>
</dbReference>
<accession>A0A0G4KSQ8</accession>
<evidence type="ECO:0000256" key="18">
    <source>
        <dbReference type="ARBA" id="ARBA00032910"/>
    </source>
</evidence>
<feature type="signal peptide" evidence="21">
    <location>
        <begin position="1"/>
        <end position="26"/>
    </location>
</feature>
<keyword evidence="10 20" id="KW-0472">Membrane</keyword>
<evidence type="ECO:0000256" key="4">
    <source>
        <dbReference type="ARBA" id="ARBA00022448"/>
    </source>
</evidence>
<dbReference type="GO" id="GO:0006896">
    <property type="term" value="P:Golgi to vacuole transport"/>
    <property type="evidence" value="ECO:0007669"/>
    <property type="project" value="TreeGrafter"/>
</dbReference>
<dbReference type="InterPro" id="IPR031777">
    <property type="entry name" value="Sortilin_C"/>
</dbReference>
<dbReference type="PANTHER" id="PTHR12106">
    <property type="entry name" value="SORTILIN RELATED"/>
    <property type="match status" value="1"/>
</dbReference>
<keyword evidence="7" id="KW-0653">Protein transport</keyword>
<evidence type="ECO:0000256" key="21">
    <source>
        <dbReference type="SAM" id="SignalP"/>
    </source>
</evidence>
<evidence type="ECO:0000256" key="1">
    <source>
        <dbReference type="ARBA" id="ARBA00004166"/>
    </source>
</evidence>
<evidence type="ECO:0000256" key="15">
    <source>
        <dbReference type="ARBA" id="ARBA00031354"/>
    </source>
</evidence>
<feature type="region of interest" description="Disordered" evidence="19">
    <location>
        <begin position="1137"/>
        <end position="1158"/>
    </location>
</feature>
<evidence type="ECO:0000256" key="5">
    <source>
        <dbReference type="ARBA" id="ARBA00022692"/>
    </source>
</evidence>
<dbReference type="InterPro" id="IPR050310">
    <property type="entry name" value="VPS10-sortilin"/>
</dbReference>
<feature type="chain" id="PRO_5002565466" description="Vacuolar protein sorting/targeting protein 10" evidence="21">
    <location>
        <begin position="27"/>
        <end position="1158"/>
    </location>
</feature>